<evidence type="ECO:0000256" key="2">
    <source>
        <dbReference type="ARBA" id="ARBA00022475"/>
    </source>
</evidence>
<dbReference type="PANTHER" id="PTHR47618:SF2">
    <property type="entry name" value="CYCLIC-DI-AMP PHOSPHODIESTERASE GDPP"/>
    <property type="match status" value="1"/>
</dbReference>
<evidence type="ECO:0000259" key="9">
    <source>
        <dbReference type="Pfam" id="PF01368"/>
    </source>
</evidence>
<dbReference type="GO" id="GO:0005886">
    <property type="term" value="C:plasma membrane"/>
    <property type="evidence" value="ECO:0007669"/>
    <property type="project" value="UniProtKB-SubCell"/>
</dbReference>
<dbReference type="FunFam" id="3.90.1640.10:FF:000002">
    <property type="entry name" value="Cyclic-di-AMP phosphodiesterase"/>
    <property type="match status" value="1"/>
</dbReference>
<feature type="binding site" evidence="7">
    <location>
        <position position="361"/>
    </location>
    <ligand>
        <name>Mn(2+)</name>
        <dbReference type="ChEBI" id="CHEBI:29035"/>
        <label>2</label>
    </ligand>
</feature>
<gene>
    <name evidence="12" type="ORF">CSCA_4148</name>
</gene>
<dbReference type="KEGG" id="csq:CSCA_4148"/>
<name>A0A0E3JQW1_CLOSL</name>
<dbReference type="SUPFAM" id="SSF64182">
    <property type="entry name" value="DHH phosphoesterases"/>
    <property type="match status" value="1"/>
</dbReference>
<feature type="binding site" evidence="7">
    <location>
        <position position="452"/>
    </location>
    <ligand>
        <name>Mn(2+)</name>
        <dbReference type="ChEBI" id="CHEBI:29035"/>
        <label>2</label>
    </ligand>
</feature>
<dbReference type="Pfam" id="PF21370">
    <property type="entry name" value="PAS_GdpP"/>
    <property type="match status" value="1"/>
</dbReference>
<dbReference type="InterPro" id="IPR051319">
    <property type="entry name" value="Oligoribo/pAp-PDE_c-di-AMP_PDE"/>
</dbReference>
<evidence type="ECO:0000256" key="7">
    <source>
        <dbReference type="PIRSR" id="PIRSR026583-50"/>
    </source>
</evidence>
<dbReference type="GO" id="GO:0106409">
    <property type="term" value="F:cyclic-di-AMP phosphodiesterase activity"/>
    <property type="evidence" value="ECO:0007669"/>
    <property type="project" value="RHEA"/>
</dbReference>
<dbReference type="STRING" id="1548.CSCA_4148"/>
<evidence type="ECO:0000256" key="6">
    <source>
        <dbReference type="PIRNR" id="PIRNR026583"/>
    </source>
</evidence>
<dbReference type="AlphaFoldDB" id="A0A0E3JQW1"/>
<feature type="transmembrane region" description="Helical" evidence="8">
    <location>
        <begin position="15"/>
        <end position="48"/>
    </location>
</feature>
<keyword evidence="6" id="KW-0378">Hydrolase</keyword>
<dbReference type="InterPro" id="IPR049553">
    <property type="entry name" value="GdpP-like_PAS"/>
</dbReference>
<dbReference type="Gene3D" id="3.10.310.30">
    <property type="match status" value="1"/>
</dbReference>
<evidence type="ECO:0000256" key="4">
    <source>
        <dbReference type="ARBA" id="ARBA00022989"/>
    </source>
</evidence>
<dbReference type="InterPro" id="IPR038763">
    <property type="entry name" value="DHH_sf"/>
</dbReference>
<keyword evidence="4 8" id="KW-1133">Transmembrane helix</keyword>
<dbReference type="Gene3D" id="3.30.450.20">
    <property type="entry name" value="PAS domain"/>
    <property type="match status" value="1"/>
</dbReference>
<feature type="binding site" evidence="7">
    <location>
        <position position="428"/>
    </location>
    <ligand>
        <name>Mn(2+)</name>
        <dbReference type="ChEBI" id="CHEBI:29035"/>
        <label>2</label>
    </ligand>
</feature>
<feature type="binding site" evidence="7">
    <location>
        <position position="355"/>
    </location>
    <ligand>
        <name>Mn(2+)</name>
        <dbReference type="ChEBI" id="CHEBI:29035"/>
        <label>1</label>
    </ligand>
</feature>
<reference evidence="12 13" key="1">
    <citation type="journal article" date="2015" name="J. Biotechnol.">
        <title>Complete genome sequence of a malodorant-producing acetogen, Clostridium scatologenes ATCC 25775(T).</title>
        <authorList>
            <person name="Zhu Z."/>
            <person name="Guo T."/>
            <person name="Zheng H."/>
            <person name="Song T."/>
            <person name="Ouyang P."/>
            <person name="Xie J."/>
        </authorList>
    </citation>
    <scope>NUCLEOTIDE SEQUENCE [LARGE SCALE GENOMIC DNA]</scope>
    <source>
        <strain evidence="12 13">ATCC 25775</strain>
    </source>
</reference>
<evidence type="ECO:0000256" key="1">
    <source>
        <dbReference type="ARBA" id="ARBA00004651"/>
    </source>
</evidence>
<evidence type="ECO:0000313" key="12">
    <source>
        <dbReference type="EMBL" id="AKA71273.1"/>
    </source>
</evidence>
<keyword evidence="7" id="KW-0479">Metal-binding</keyword>
<dbReference type="EMBL" id="CP009933">
    <property type="protein sequence ID" value="AKA71273.1"/>
    <property type="molecule type" value="Genomic_DNA"/>
</dbReference>
<dbReference type="PIRSF" id="PIRSF026583">
    <property type="entry name" value="YybT"/>
    <property type="match status" value="1"/>
</dbReference>
<feature type="domain" description="DDH" evidence="9">
    <location>
        <begin position="350"/>
        <end position="504"/>
    </location>
</feature>
<feature type="domain" description="DHHA1" evidence="10">
    <location>
        <begin position="578"/>
        <end position="653"/>
    </location>
</feature>
<dbReference type="Pfam" id="PF01368">
    <property type="entry name" value="DHH"/>
    <property type="match status" value="1"/>
</dbReference>
<dbReference type="HOGENOM" id="CLU_018278_0_0_9"/>
<dbReference type="EC" id="3.1.4.-" evidence="6"/>
<keyword evidence="3 8" id="KW-0812">Transmembrane</keyword>
<protein>
    <recommendedName>
        <fullName evidence="6">Cyclic-di-AMP phosphodiesterase</fullName>
        <ecNumber evidence="6">3.1.4.-</ecNumber>
    </recommendedName>
</protein>
<dbReference type="InterPro" id="IPR003156">
    <property type="entry name" value="DHHA1_dom"/>
</dbReference>
<comment type="catalytic activity">
    <reaction evidence="6">
        <text>3',3'-c-di-AMP + H2O = 5'-O-phosphonoadenylyl-(3'-&gt;5')-adenosine + H(+)</text>
        <dbReference type="Rhea" id="RHEA:54420"/>
        <dbReference type="ChEBI" id="CHEBI:15377"/>
        <dbReference type="ChEBI" id="CHEBI:15378"/>
        <dbReference type="ChEBI" id="CHEBI:71500"/>
        <dbReference type="ChEBI" id="CHEBI:138171"/>
    </reaction>
</comment>
<keyword evidence="7" id="KW-0464">Manganese</keyword>
<accession>A0A0E3JQW1</accession>
<organism evidence="12 13">
    <name type="scientific">Clostridium scatologenes</name>
    <dbReference type="NCBI Taxonomy" id="1548"/>
    <lineage>
        <taxon>Bacteria</taxon>
        <taxon>Bacillati</taxon>
        <taxon>Bacillota</taxon>
        <taxon>Clostridia</taxon>
        <taxon>Eubacteriales</taxon>
        <taxon>Clostridiaceae</taxon>
        <taxon>Clostridium</taxon>
    </lineage>
</organism>
<comment type="function">
    <text evidence="6">Has phosphodiesterase (PDE) activity against cyclic-di-AMP (c-di-AMP).</text>
</comment>
<evidence type="ECO:0000313" key="13">
    <source>
        <dbReference type="Proteomes" id="UP000033115"/>
    </source>
</evidence>
<feature type="binding site" evidence="7">
    <location>
        <position position="507"/>
    </location>
    <ligand>
        <name>Mn(2+)</name>
        <dbReference type="ChEBI" id="CHEBI:29035"/>
        <label>2</label>
    </ligand>
</feature>
<dbReference type="Pfam" id="PF02272">
    <property type="entry name" value="DHHA1"/>
    <property type="match status" value="1"/>
</dbReference>
<dbReference type="RefSeq" id="WP_029161051.1">
    <property type="nucleotide sequence ID" value="NZ_CP009933.1"/>
</dbReference>
<keyword evidence="2 6" id="KW-1003">Cell membrane</keyword>
<comment type="cofactor">
    <cofactor evidence="7">
        <name>Mn(2+)</name>
        <dbReference type="ChEBI" id="CHEBI:29035"/>
    </cofactor>
    <text evidence="7">For phosphodiesterase activity, probably binds 2 Mn(2+) per subunit.</text>
</comment>
<evidence type="ECO:0000256" key="3">
    <source>
        <dbReference type="ARBA" id="ARBA00022692"/>
    </source>
</evidence>
<dbReference type="GO" id="GO:0003676">
    <property type="term" value="F:nucleic acid binding"/>
    <property type="evidence" value="ECO:0007669"/>
    <property type="project" value="UniProtKB-UniRule"/>
</dbReference>
<proteinExistence type="inferred from homology"/>
<evidence type="ECO:0000256" key="8">
    <source>
        <dbReference type="SAM" id="Phobius"/>
    </source>
</evidence>
<feature type="domain" description="Cyclic-di-AMP phosphodiesterase GdpP-like PAS" evidence="11">
    <location>
        <begin position="73"/>
        <end position="150"/>
    </location>
</feature>
<feature type="binding site" evidence="7">
    <location>
        <position position="359"/>
    </location>
    <ligand>
        <name>Mn(2+)</name>
        <dbReference type="ChEBI" id="CHEBI:29035"/>
        <label>1</label>
    </ligand>
</feature>
<keyword evidence="13" id="KW-1185">Reference proteome</keyword>
<sequence>MDKKYNYFITGNKVYMIIIAILISVIIVYGHFYIGVVSISFYMILVVYNMKNTKVRQTEWKKFIENFSSQLDNATRNTLVKMPFPLIMIDKKGEILWYNQKYSYIIKNEDILGKSINGVIKEINLRQILDGKKNIIKNVKLKEKYYDIYSNVVDISDNLEDRIILLYLYDVTQMLKIVKNLELNKYTIMLMEVDNFDDVIKTIEEGQRPLIVAEIERTVNCYAQSLNAMIRKYDDNKYVLCVQDNYVEKEMEKKFEILDNIREINMGNKLAVTLSIGVGRGGETPLQNENFAASAKELALGRGGDQAVVKSGEKLSFYGGKTKEVEKRTKVRARVIAHALVELINASSDVFIMGHINPDIDCLGAAVGIYSTIKFLKKDCHIVLEETNSSINLILEKIKNEKEYGNVFIDSKECIDNMKYNSLLILVDVHSRGYVQDIKVVDAFEKIVIIDHHRKSTDFVEGALLSYIEPYASSTSELVTEMLQYMVEKPKIKIIEAEALLAGIYVDTKNFSFKTGVRTFEAASFLRRLGADTVDVKKFFADDLDTYLKRAEIIKSAEIFNNIAIAVCPNEIEDIVLAAQAADELLNITGIKASFVFVKIKDNVYISGRSLGEVNVQVILESLGGGGHMTMAGVKIKQVTLDEALKKLKDAIGKYIMEGEE</sequence>
<dbReference type="PANTHER" id="PTHR47618">
    <property type="entry name" value="BIFUNCTIONAL OLIGORIBONUCLEASE AND PAP PHOSPHATASE NRNA"/>
    <property type="match status" value="1"/>
</dbReference>
<dbReference type="InterPro" id="IPR014528">
    <property type="entry name" value="GdpP/PdeA"/>
</dbReference>
<feature type="binding site" evidence="7">
    <location>
        <position position="428"/>
    </location>
    <ligand>
        <name>Mn(2+)</name>
        <dbReference type="ChEBI" id="CHEBI:29035"/>
        <label>1</label>
    </ligand>
</feature>
<dbReference type="Gene3D" id="3.90.1640.10">
    <property type="entry name" value="inorganic pyrophosphatase (n-terminal core)"/>
    <property type="match status" value="1"/>
</dbReference>
<evidence type="ECO:0000259" key="11">
    <source>
        <dbReference type="Pfam" id="PF21370"/>
    </source>
</evidence>
<comment type="subcellular location">
    <subcellularLocation>
        <location evidence="1">Cell membrane</location>
        <topology evidence="1">Multi-pass membrane protein</topology>
    </subcellularLocation>
</comment>
<dbReference type="InterPro" id="IPR001667">
    <property type="entry name" value="DDH_dom"/>
</dbReference>
<dbReference type="GO" id="GO:0016787">
    <property type="term" value="F:hydrolase activity"/>
    <property type="evidence" value="ECO:0007669"/>
    <property type="project" value="UniProtKB-UniRule"/>
</dbReference>
<evidence type="ECO:0000256" key="5">
    <source>
        <dbReference type="ARBA" id="ARBA00023136"/>
    </source>
</evidence>
<evidence type="ECO:0000259" key="10">
    <source>
        <dbReference type="Pfam" id="PF02272"/>
    </source>
</evidence>
<dbReference type="Proteomes" id="UP000033115">
    <property type="component" value="Chromosome"/>
</dbReference>
<dbReference type="Pfam" id="PF24898">
    <property type="entry name" value="GGDEF_GdpP"/>
    <property type="match status" value="1"/>
</dbReference>
<comment type="similarity">
    <text evidence="6">Belongs to the GdpP/PdeA phosphodiesterase family.</text>
</comment>
<dbReference type="GO" id="GO:0046872">
    <property type="term" value="F:metal ion binding"/>
    <property type="evidence" value="ECO:0007669"/>
    <property type="project" value="UniProtKB-KW"/>
</dbReference>
<keyword evidence="5 6" id="KW-0472">Membrane</keyword>